<dbReference type="GO" id="GO:0016020">
    <property type="term" value="C:membrane"/>
    <property type="evidence" value="ECO:0007669"/>
    <property type="project" value="UniProtKB-SubCell"/>
</dbReference>
<evidence type="ECO:0000256" key="9">
    <source>
        <dbReference type="ARBA" id="ARBA00023004"/>
    </source>
</evidence>
<evidence type="ECO:0000256" key="13">
    <source>
        <dbReference type="SAM" id="Phobius"/>
    </source>
</evidence>
<keyword evidence="7 13" id="KW-1133">Transmembrane helix</keyword>
<dbReference type="Pfam" id="PF00067">
    <property type="entry name" value="p450"/>
    <property type="match status" value="1"/>
</dbReference>
<keyword evidence="5 13" id="KW-0812">Transmembrane</keyword>
<dbReference type="Gene3D" id="1.10.630.10">
    <property type="entry name" value="Cytochrome P450"/>
    <property type="match status" value="1"/>
</dbReference>
<evidence type="ECO:0000256" key="12">
    <source>
        <dbReference type="RuleBase" id="RU000461"/>
    </source>
</evidence>
<evidence type="ECO:0000313" key="15">
    <source>
        <dbReference type="Proteomes" id="UP000663840"/>
    </source>
</evidence>
<dbReference type="PANTHER" id="PTHR46300">
    <property type="entry name" value="P450, PUTATIVE (EUROFUNG)-RELATED-RELATED"/>
    <property type="match status" value="1"/>
</dbReference>
<evidence type="ECO:0000256" key="2">
    <source>
        <dbReference type="ARBA" id="ARBA00004370"/>
    </source>
</evidence>
<dbReference type="GO" id="GO:0016705">
    <property type="term" value="F:oxidoreductase activity, acting on paired donors, with incorporation or reduction of molecular oxygen"/>
    <property type="evidence" value="ECO:0007669"/>
    <property type="project" value="InterPro"/>
</dbReference>
<keyword evidence="11 13" id="KW-0472">Membrane</keyword>
<dbReference type="InterPro" id="IPR050364">
    <property type="entry name" value="Cytochrome_P450_fung"/>
</dbReference>
<reference evidence="14" key="1">
    <citation type="submission" date="2021-01" db="EMBL/GenBank/DDBJ databases">
        <authorList>
            <person name="Kaushik A."/>
        </authorList>
    </citation>
    <scope>NUCLEOTIDE SEQUENCE</scope>
    <source>
        <strain evidence="14">AG1-1A</strain>
    </source>
</reference>
<protein>
    <recommendedName>
        <fullName evidence="16">O-methylsterigmatocystin oxidoreductase</fullName>
    </recommendedName>
</protein>
<keyword evidence="4 12" id="KW-0349">Heme</keyword>
<dbReference type="EMBL" id="CAJMWR010004060">
    <property type="protein sequence ID" value="CAE6481435.1"/>
    <property type="molecule type" value="Genomic_DNA"/>
</dbReference>
<dbReference type="AlphaFoldDB" id="A0A8H3CHE6"/>
<evidence type="ECO:0000256" key="11">
    <source>
        <dbReference type="ARBA" id="ARBA00023136"/>
    </source>
</evidence>
<keyword evidence="10 12" id="KW-0503">Monooxygenase</keyword>
<accession>A0A8H3CHE6</accession>
<organism evidence="14 15">
    <name type="scientific">Rhizoctonia solani</name>
    <dbReference type="NCBI Taxonomy" id="456999"/>
    <lineage>
        <taxon>Eukaryota</taxon>
        <taxon>Fungi</taxon>
        <taxon>Dikarya</taxon>
        <taxon>Basidiomycota</taxon>
        <taxon>Agaricomycotina</taxon>
        <taxon>Agaricomycetes</taxon>
        <taxon>Cantharellales</taxon>
        <taxon>Ceratobasidiaceae</taxon>
        <taxon>Rhizoctonia</taxon>
    </lineage>
</organism>
<comment type="caution">
    <text evidence="14">The sequence shown here is derived from an EMBL/GenBank/DDBJ whole genome shotgun (WGS) entry which is preliminary data.</text>
</comment>
<dbReference type="GO" id="GO:0004497">
    <property type="term" value="F:monooxygenase activity"/>
    <property type="evidence" value="ECO:0007669"/>
    <property type="project" value="UniProtKB-KW"/>
</dbReference>
<evidence type="ECO:0000313" key="14">
    <source>
        <dbReference type="EMBL" id="CAE6481435.1"/>
    </source>
</evidence>
<evidence type="ECO:0000256" key="4">
    <source>
        <dbReference type="ARBA" id="ARBA00022617"/>
    </source>
</evidence>
<proteinExistence type="inferred from homology"/>
<comment type="subcellular location">
    <subcellularLocation>
        <location evidence="2">Membrane</location>
    </subcellularLocation>
</comment>
<evidence type="ECO:0000256" key="3">
    <source>
        <dbReference type="ARBA" id="ARBA00010617"/>
    </source>
</evidence>
<dbReference type="InterPro" id="IPR001128">
    <property type="entry name" value="Cyt_P450"/>
</dbReference>
<dbReference type="Proteomes" id="UP000663840">
    <property type="component" value="Unassembled WGS sequence"/>
</dbReference>
<comment type="similarity">
    <text evidence="3 12">Belongs to the cytochrome P450 family.</text>
</comment>
<dbReference type="SUPFAM" id="SSF48264">
    <property type="entry name" value="Cytochrome P450"/>
    <property type="match status" value="1"/>
</dbReference>
<dbReference type="PROSITE" id="PS00086">
    <property type="entry name" value="CYTOCHROME_P450"/>
    <property type="match status" value="1"/>
</dbReference>
<evidence type="ECO:0000256" key="10">
    <source>
        <dbReference type="ARBA" id="ARBA00023033"/>
    </source>
</evidence>
<dbReference type="InterPro" id="IPR017972">
    <property type="entry name" value="Cyt_P450_CS"/>
</dbReference>
<evidence type="ECO:0000256" key="1">
    <source>
        <dbReference type="ARBA" id="ARBA00001971"/>
    </source>
</evidence>
<gene>
    <name evidence="14" type="ORF">RDB_LOCUS134122</name>
</gene>
<evidence type="ECO:0008006" key="16">
    <source>
        <dbReference type="Google" id="ProtNLM"/>
    </source>
</evidence>
<evidence type="ECO:0000256" key="7">
    <source>
        <dbReference type="ARBA" id="ARBA00022989"/>
    </source>
</evidence>
<keyword evidence="6 12" id="KW-0479">Metal-binding</keyword>
<comment type="cofactor">
    <cofactor evidence="1">
        <name>heme</name>
        <dbReference type="ChEBI" id="CHEBI:30413"/>
    </cofactor>
</comment>
<dbReference type="InterPro" id="IPR036396">
    <property type="entry name" value="Cyt_P450_sf"/>
</dbReference>
<evidence type="ECO:0000256" key="6">
    <source>
        <dbReference type="ARBA" id="ARBA00022723"/>
    </source>
</evidence>
<keyword evidence="8 12" id="KW-0560">Oxidoreductase</keyword>
<name>A0A8H3CHE6_9AGAM</name>
<dbReference type="GO" id="GO:0005506">
    <property type="term" value="F:iron ion binding"/>
    <property type="evidence" value="ECO:0007669"/>
    <property type="project" value="InterPro"/>
</dbReference>
<feature type="transmembrane region" description="Helical" evidence="13">
    <location>
        <begin position="34"/>
        <end position="54"/>
    </location>
</feature>
<evidence type="ECO:0000256" key="5">
    <source>
        <dbReference type="ARBA" id="ARBA00022692"/>
    </source>
</evidence>
<sequence>MYKDPEAFDPDRFQDPDVPYAPAFGWGRRKCPGIYFAEASLFITIASLLATFTFSRKRGPDGQEIIPKIENMSNALVMELKPFEFELKLRSPSHRQLILE</sequence>
<dbReference type="PANTHER" id="PTHR46300:SF2">
    <property type="entry name" value="CYTOCHROME P450 MONOOXYGENASE ALNH-RELATED"/>
    <property type="match status" value="1"/>
</dbReference>
<keyword evidence="9 12" id="KW-0408">Iron</keyword>
<evidence type="ECO:0000256" key="8">
    <source>
        <dbReference type="ARBA" id="ARBA00023002"/>
    </source>
</evidence>
<dbReference type="GO" id="GO:0020037">
    <property type="term" value="F:heme binding"/>
    <property type="evidence" value="ECO:0007669"/>
    <property type="project" value="InterPro"/>
</dbReference>